<dbReference type="STRING" id="1127673.GLIP_1982"/>
<dbReference type="NCBIfam" id="NF003816">
    <property type="entry name" value="PRK05406.1-5"/>
    <property type="match status" value="1"/>
</dbReference>
<dbReference type="SUPFAM" id="SSF88713">
    <property type="entry name" value="Glycoside hydrolase/deacetylase"/>
    <property type="match status" value="1"/>
</dbReference>
<evidence type="ECO:0000313" key="1">
    <source>
        <dbReference type="EMBL" id="GAC14610.1"/>
    </source>
</evidence>
<organism evidence="1 2">
    <name type="scientific">Aliiglaciecola lipolytica E3</name>
    <dbReference type="NCBI Taxonomy" id="1127673"/>
    <lineage>
        <taxon>Bacteria</taxon>
        <taxon>Pseudomonadati</taxon>
        <taxon>Pseudomonadota</taxon>
        <taxon>Gammaproteobacteria</taxon>
        <taxon>Alteromonadales</taxon>
        <taxon>Alteromonadaceae</taxon>
        <taxon>Aliiglaciecola</taxon>
    </lineage>
</organism>
<evidence type="ECO:0000313" key="2">
    <source>
        <dbReference type="Proteomes" id="UP000006334"/>
    </source>
</evidence>
<reference evidence="1 2" key="1">
    <citation type="journal article" date="2017" name="Antonie Van Leeuwenhoek">
        <title>Rhizobium rhizosphaerae sp. nov., a novel species isolated from rice rhizosphere.</title>
        <authorList>
            <person name="Zhao J.J."/>
            <person name="Zhang J."/>
            <person name="Zhang R.J."/>
            <person name="Zhang C.W."/>
            <person name="Yin H.Q."/>
            <person name="Zhang X.X."/>
        </authorList>
    </citation>
    <scope>NUCLEOTIDE SEQUENCE [LARGE SCALE GENOMIC DNA]</scope>
    <source>
        <strain evidence="1 2">E3</strain>
    </source>
</reference>
<dbReference type="AlphaFoldDB" id="K6YTJ4"/>
<dbReference type="InterPro" id="IPR011330">
    <property type="entry name" value="Glyco_hydro/deAcase_b/a-brl"/>
</dbReference>
<dbReference type="PANTHER" id="PTHR30292:SF0">
    <property type="entry name" value="5-OXOPROLINASE SUBUNIT A"/>
    <property type="match status" value="1"/>
</dbReference>
<proteinExistence type="predicted"/>
<dbReference type="GO" id="GO:0005975">
    <property type="term" value="P:carbohydrate metabolic process"/>
    <property type="evidence" value="ECO:0007669"/>
    <property type="project" value="InterPro"/>
</dbReference>
<dbReference type="Proteomes" id="UP000006334">
    <property type="component" value="Unassembled WGS sequence"/>
</dbReference>
<accession>K6YTJ4</accession>
<gene>
    <name evidence="1" type="ORF">GLIP_1982</name>
</gene>
<dbReference type="NCBIfam" id="NF003814">
    <property type="entry name" value="PRK05406.1-3"/>
    <property type="match status" value="1"/>
</dbReference>
<sequence length="242" mass="26626">MIKLNCDLGESYGAWRMPHDDLIMPYVDMANIACGFHSGDPQAIQAAIQSAAKHNAQIGAHPSYPDLQGFGRRSMAMTEDELIPLIHYQIAALQGMAKIQSKTVDYVKPHGALYNDMMANTVLFETVLKAVSSYSGNLSLVIQAVSNWQNLQAIADKYQVKLQFEAFADRRYADTGLLVSRAKPGAVLQLNDMYQQVERMVKKQEVVTESGQILSLKIDTICVHGDSSGAAQVVKHIRGLLS</sequence>
<dbReference type="eggNOG" id="COG1540">
    <property type="taxonomic scope" value="Bacteria"/>
</dbReference>
<dbReference type="Gene3D" id="3.20.20.370">
    <property type="entry name" value="Glycoside hydrolase/deacetylase"/>
    <property type="match status" value="1"/>
</dbReference>
<comment type="caution">
    <text evidence="1">The sequence shown here is derived from an EMBL/GenBank/DDBJ whole genome shotgun (WGS) entry which is preliminary data.</text>
</comment>
<dbReference type="EMBL" id="BAEN01000038">
    <property type="protein sequence ID" value="GAC14610.1"/>
    <property type="molecule type" value="Genomic_DNA"/>
</dbReference>
<dbReference type="PANTHER" id="PTHR30292">
    <property type="entry name" value="UNCHARACTERIZED PROTEIN YBGL-RELATED"/>
    <property type="match status" value="1"/>
</dbReference>
<protein>
    <submittedName>
        <fullName evidence="1">Uncharacterized protein</fullName>
    </submittedName>
</protein>
<dbReference type="Pfam" id="PF03746">
    <property type="entry name" value="LamB_YcsF"/>
    <property type="match status" value="1"/>
</dbReference>
<dbReference type="InterPro" id="IPR005501">
    <property type="entry name" value="LamB/YcsF/PxpA-like"/>
</dbReference>
<name>K6YTJ4_9ALTE</name>
<dbReference type="CDD" id="cd10787">
    <property type="entry name" value="LamB_YcsF_like"/>
    <property type="match status" value="1"/>
</dbReference>
<keyword evidence="2" id="KW-1185">Reference proteome</keyword>